<feature type="region of interest" description="Disordered" evidence="1">
    <location>
        <begin position="258"/>
        <end position="281"/>
    </location>
</feature>
<sequence>MIRTNRREFLAMATAAALAPAAMAQDDPVAPFRTPYKYPKLVLAPANSSIPSNAPAGSEVFDSRGVDDPIVFRADGIFYMLYIGFDGIGYQTGLASSHDLVTWKREGNVGPRDPNSKYTRFNLAVSTILRDKNLHGRGDAIKVDGQYLAAWHAYPAAGYESGPAVIGLARSRDLRHWTLTEPILRPEEGEAWERGGLYRPDLFVEKYQGKRTYFLYYNAKTETLPKDEGGGWQERSGVAISTDLVHWTRSPLNPLLENGPRGAATYPAESPLAANAPSADTRDSRFASNPYVMKWHSSYAMYYFGFNYERPGRARELLALGRDPFHFQKVPEVLIDTGAPGSIDETFAHKPSLIYHDDALYHFYCAVSGKYPNEIRGVAVARSKPW</sequence>
<dbReference type="InterPro" id="IPR023296">
    <property type="entry name" value="Glyco_hydro_beta-prop_sf"/>
</dbReference>
<dbReference type="EMBL" id="CP042806">
    <property type="protein sequence ID" value="QEE29872.1"/>
    <property type="molecule type" value="Genomic_DNA"/>
</dbReference>
<gene>
    <name evidence="3" type="ORF">FTW19_18950</name>
</gene>
<dbReference type="SUPFAM" id="SSF75005">
    <property type="entry name" value="Arabinanase/levansucrase/invertase"/>
    <property type="match status" value="2"/>
</dbReference>
<proteinExistence type="predicted"/>
<feature type="signal peptide" evidence="2">
    <location>
        <begin position="1"/>
        <end position="24"/>
    </location>
</feature>
<dbReference type="PROSITE" id="PS51318">
    <property type="entry name" value="TAT"/>
    <property type="match status" value="1"/>
</dbReference>
<evidence type="ECO:0008006" key="5">
    <source>
        <dbReference type="Google" id="ProtNLM"/>
    </source>
</evidence>
<dbReference type="PANTHER" id="PTHR35279">
    <property type="match status" value="1"/>
</dbReference>
<dbReference type="OrthoDB" id="9759709at2"/>
<dbReference type="RefSeq" id="WP_147649142.1">
    <property type="nucleotide sequence ID" value="NZ_CP042806.1"/>
</dbReference>
<name>A0A5B9ECT7_9BACT</name>
<accession>A0A5B9ECT7</accession>
<evidence type="ECO:0000313" key="3">
    <source>
        <dbReference type="EMBL" id="QEE29872.1"/>
    </source>
</evidence>
<dbReference type="InterPro" id="IPR006311">
    <property type="entry name" value="TAT_signal"/>
</dbReference>
<dbReference type="AlphaFoldDB" id="A0A5B9ECT7"/>
<dbReference type="PANTHER" id="PTHR35279:SF1">
    <property type="entry name" value="ARABINANASE_LEVANSUCRASE_INVERTASE"/>
    <property type="match status" value="1"/>
</dbReference>
<keyword evidence="2" id="KW-0732">Signal</keyword>
<evidence type="ECO:0000313" key="4">
    <source>
        <dbReference type="Proteomes" id="UP000321820"/>
    </source>
</evidence>
<dbReference type="KEGG" id="talb:FTW19_18950"/>
<protein>
    <recommendedName>
        <fullName evidence="5">Family 43 glycosylhydrolase</fullName>
    </recommendedName>
</protein>
<organism evidence="3 4">
    <name type="scientific">Terriglobus albidus</name>
    <dbReference type="NCBI Taxonomy" id="1592106"/>
    <lineage>
        <taxon>Bacteria</taxon>
        <taxon>Pseudomonadati</taxon>
        <taxon>Acidobacteriota</taxon>
        <taxon>Terriglobia</taxon>
        <taxon>Terriglobales</taxon>
        <taxon>Acidobacteriaceae</taxon>
        <taxon>Terriglobus</taxon>
    </lineage>
</organism>
<dbReference type="Gene3D" id="2.115.10.20">
    <property type="entry name" value="Glycosyl hydrolase domain, family 43"/>
    <property type="match status" value="3"/>
</dbReference>
<feature type="chain" id="PRO_5023103698" description="Family 43 glycosylhydrolase" evidence="2">
    <location>
        <begin position="25"/>
        <end position="386"/>
    </location>
</feature>
<evidence type="ECO:0000256" key="2">
    <source>
        <dbReference type="SAM" id="SignalP"/>
    </source>
</evidence>
<evidence type="ECO:0000256" key="1">
    <source>
        <dbReference type="SAM" id="MobiDB-lite"/>
    </source>
</evidence>
<keyword evidence="4" id="KW-1185">Reference proteome</keyword>
<reference evidence="3 4" key="1">
    <citation type="submission" date="2019-08" db="EMBL/GenBank/DDBJ databases">
        <title>Complete genome sequence of Terriglobus albidus strain ORNL.</title>
        <authorList>
            <person name="Podar M."/>
        </authorList>
    </citation>
    <scope>NUCLEOTIDE SEQUENCE [LARGE SCALE GENOMIC DNA]</scope>
    <source>
        <strain evidence="3 4">ORNL</strain>
    </source>
</reference>
<dbReference type="Proteomes" id="UP000321820">
    <property type="component" value="Chromosome"/>
</dbReference>